<dbReference type="PANTHER" id="PTHR46203:SF1">
    <property type="entry name" value="MITOCHONDRIAL TRANSLATION RELEASE FACTOR IN RESCUE"/>
    <property type="match status" value="1"/>
</dbReference>
<dbReference type="Pfam" id="PF00472">
    <property type="entry name" value="RF-1"/>
    <property type="match status" value="1"/>
</dbReference>
<keyword evidence="4" id="KW-0496">Mitochondrion</keyword>
<dbReference type="GO" id="GO:0003747">
    <property type="term" value="F:translation release factor activity"/>
    <property type="evidence" value="ECO:0007669"/>
    <property type="project" value="InterPro"/>
</dbReference>
<name>A0A0F7ZDM1_CROAD</name>
<protein>
    <submittedName>
        <fullName evidence="7">Putative peptide chain release factor C12orf65 homolog, mitochondrial</fullName>
    </submittedName>
</protein>
<feature type="region of interest" description="Disordered" evidence="5">
    <location>
        <begin position="130"/>
        <end position="163"/>
    </location>
</feature>
<accession>A0A0F7ZDM1</accession>
<keyword evidence="3" id="KW-0809">Transit peptide</keyword>
<evidence type="ECO:0000256" key="4">
    <source>
        <dbReference type="ARBA" id="ARBA00023128"/>
    </source>
</evidence>
<dbReference type="Gene3D" id="3.30.160.20">
    <property type="match status" value="1"/>
</dbReference>
<comment type="subcellular location">
    <subcellularLocation>
        <location evidence="1">Mitochondrion</location>
    </subcellularLocation>
</comment>
<evidence type="ECO:0000256" key="2">
    <source>
        <dbReference type="ARBA" id="ARBA00010835"/>
    </source>
</evidence>
<dbReference type="InterPro" id="IPR000352">
    <property type="entry name" value="Pep_chain_release_fac_I"/>
</dbReference>
<dbReference type="PANTHER" id="PTHR46203">
    <property type="entry name" value="PROBABLE PEPTIDE CHAIN RELEASE FACTOR C12ORF65"/>
    <property type="match status" value="1"/>
</dbReference>
<evidence type="ECO:0000313" key="7">
    <source>
        <dbReference type="EMBL" id="JAI14127.1"/>
    </source>
</evidence>
<dbReference type="GO" id="GO:0005739">
    <property type="term" value="C:mitochondrion"/>
    <property type="evidence" value="ECO:0007669"/>
    <property type="project" value="UniProtKB-SubCell"/>
</dbReference>
<evidence type="ECO:0000256" key="3">
    <source>
        <dbReference type="ARBA" id="ARBA00022946"/>
    </source>
</evidence>
<dbReference type="SUPFAM" id="SSF75620">
    <property type="entry name" value="Release factor"/>
    <property type="match status" value="1"/>
</dbReference>
<dbReference type="EMBL" id="GBEX01000433">
    <property type="protein sequence ID" value="JAI14127.1"/>
    <property type="molecule type" value="mRNA"/>
</dbReference>
<proteinExistence type="evidence at transcript level"/>
<evidence type="ECO:0000256" key="5">
    <source>
        <dbReference type="SAM" id="MobiDB-lite"/>
    </source>
</evidence>
<evidence type="ECO:0000256" key="1">
    <source>
        <dbReference type="ARBA" id="ARBA00004173"/>
    </source>
</evidence>
<evidence type="ECO:0000259" key="6">
    <source>
        <dbReference type="Pfam" id="PF00472"/>
    </source>
</evidence>
<dbReference type="AlphaFoldDB" id="A0A0F7ZDM1"/>
<dbReference type="InterPro" id="IPR052405">
    <property type="entry name" value="Mito_Transl_Release_Factor"/>
</dbReference>
<reference evidence="7" key="1">
    <citation type="submission" date="2014-05" db="EMBL/GenBank/DDBJ databases">
        <title>The extremes of toxin expression variation revealed in two sympatric snake species.</title>
        <authorList>
            <person name="Margres M.J."/>
            <person name="Wray K.P."/>
            <person name="McGivern J.J."/>
            <person name="Seavy M."/>
            <person name="Sanader D."/>
            <person name="Facente J."/>
            <person name="Rokyta D.R."/>
        </authorList>
    </citation>
    <scope>NUCLEOTIDE SEQUENCE</scope>
</reference>
<dbReference type="InterPro" id="IPR045853">
    <property type="entry name" value="Pep_chain_release_fac_I_sf"/>
</dbReference>
<sequence length="163" mass="18749">MPPSNLLLFTVSLIQRRTFPWTPRLGDERLLLRQFLGPYVLEAGKKSCSELLPLNEADLEEQFVRGFGPGGQATNKTNNCVVLKHLPSGIVVKCHQTRSLETNRSKAREILQEKVDVFYKGDSSAVLQAKRELHKKKEEKKREAKKNLERKRHLKEMQALEDK</sequence>
<organism evidence="7">
    <name type="scientific">Crotalus adamanteus</name>
    <name type="common">Eastern diamondback rattlesnake</name>
    <dbReference type="NCBI Taxonomy" id="8729"/>
    <lineage>
        <taxon>Eukaryota</taxon>
        <taxon>Metazoa</taxon>
        <taxon>Chordata</taxon>
        <taxon>Craniata</taxon>
        <taxon>Vertebrata</taxon>
        <taxon>Euteleostomi</taxon>
        <taxon>Lepidosauria</taxon>
        <taxon>Squamata</taxon>
        <taxon>Bifurcata</taxon>
        <taxon>Unidentata</taxon>
        <taxon>Episquamata</taxon>
        <taxon>Toxicofera</taxon>
        <taxon>Serpentes</taxon>
        <taxon>Colubroidea</taxon>
        <taxon>Viperidae</taxon>
        <taxon>Crotalinae</taxon>
        <taxon>Crotalus</taxon>
    </lineage>
</organism>
<feature type="domain" description="Prokaryotic-type class I peptide chain release factors" evidence="6">
    <location>
        <begin position="54"/>
        <end position="147"/>
    </location>
</feature>
<comment type="similarity">
    <text evidence="2">Belongs to the prokaryotic/mitochondrial release factor family.</text>
</comment>